<dbReference type="Proteomes" id="UP000321456">
    <property type="component" value="Unassembled WGS sequence"/>
</dbReference>
<protein>
    <submittedName>
        <fullName evidence="3">SDR family NAD(P)-dependent oxidoreductase</fullName>
    </submittedName>
</protein>
<evidence type="ECO:0000256" key="2">
    <source>
        <dbReference type="RuleBase" id="RU000363"/>
    </source>
</evidence>
<dbReference type="PROSITE" id="PS00061">
    <property type="entry name" value="ADH_SHORT"/>
    <property type="match status" value="1"/>
</dbReference>
<evidence type="ECO:0000313" key="4">
    <source>
        <dbReference type="Proteomes" id="UP000321456"/>
    </source>
</evidence>
<name>A0A5C8V729_9FLAO</name>
<keyword evidence="4" id="KW-1185">Reference proteome</keyword>
<dbReference type="PANTHER" id="PTHR42879:SF6">
    <property type="entry name" value="NADPH-DEPENDENT REDUCTASE BACG"/>
    <property type="match status" value="1"/>
</dbReference>
<dbReference type="Pfam" id="PF00106">
    <property type="entry name" value="adh_short"/>
    <property type="match status" value="1"/>
</dbReference>
<dbReference type="RefSeq" id="WP_147742301.1">
    <property type="nucleotide sequence ID" value="NZ_VRUR01000001.1"/>
</dbReference>
<reference evidence="3 4" key="1">
    <citation type="submission" date="2019-08" db="EMBL/GenBank/DDBJ databases">
        <title>Professor.</title>
        <authorList>
            <person name="Park J.S."/>
        </authorList>
    </citation>
    <scope>NUCLEOTIDE SEQUENCE [LARGE SCALE GENOMIC DNA]</scope>
    <source>
        <strain evidence="3 4">176CP5-101</strain>
    </source>
</reference>
<dbReference type="SUPFAM" id="SSF51735">
    <property type="entry name" value="NAD(P)-binding Rossmann-fold domains"/>
    <property type="match status" value="1"/>
</dbReference>
<dbReference type="AlphaFoldDB" id="A0A5C8V729"/>
<dbReference type="PRINTS" id="PR00080">
    <property type="entry name" value="SDRFAMILY"/>
</dbReference>
<evidence type="ECO:0000256" key="1">
    <source>
        <dbReference type="ARBA" id="ARBA00006484"/>
    </source>
</evidence>
<dbReference type="InterPro" id="IPR036291">
    <property type="entry name" value="NAD(P)-bd_dom_sf"/>
</dbReference>
<dbReference type="EMBL" id="VRUR01000001">
    <property type="protein sequence ID" value="TXN37914.1"/>
    <property type="molecule type" value="Genomic_DNA"/>
</dbReference>
<comment type="similarity">
    <text evidence="1 2">Belongs to the short-chain dehydrogenases/reductases (SDR) family.</text>
</comment>
<accession>A0A5C8V729</accession>
<organism evidence="3 4">
    <name type="scientific">Flagellimonas hymeniacidonis</name>
    <dbReference type="NCBI Taxonomy" id="2603628"/>
    <lineage>
        <taxon>Bacteria</taxon>
        <taxon>Pseudomonadati</taxon>
        <taxon>Bacteroidota</taxon>
        <taxon>Flavobacteriia</taxon>
        <taxon>Flavobacteriales</taxon>
        <taxon>Flavobacteriaceae</taxon>
        <taxon>Flagellimonas</taxon>
    </lineage>
</organism>
<dbReference type="PRINTS" id="PR00081">
    <property type="entry name" value="GDHRDH"/>
</dbReference>
<comment type="caution">
    <text evidence="3">The sequence shown here is derived from an EMBL/GenBank/DDBJ whole genome shotgun (WGS) entry which is preliminary data.</text>
</comment>
<gene>
    <name evidence="3" type="ORF">FVB32_06385</name>
</gene>
<sequence length="264" mass="28188">MDLKLKDKTVFITGSTAGIGFATAKALLNEGAKVIVNGRTNQSIDSALSKLKQDFPSGDVSGFAADFGDLESAKLLCATLPELDILINNVGIYKAAPFFEMEDSSWYQQFENNVMSGVRLSRHFLPKMLKKNWGRILFISSECAELVPPDLLAYSMTKTAMVAIAKGLAQLTKASGVTVNSILPGSTLSEGAEQFLKDEAAKSGKTKETVEADFFKEVRTSSLLQRFATVDEVASTIAYYCSPLASATNGSALKVEGGSTGGLI</sequence>
<dbReference type="InterPro" id="IPR002347">
    <property type="entry name" value="SDR_fam"/>
</dbReference>
<dbReference type="InterPro" id="IPR050259">
    <property type="entry name" value="SDR"/>
</dbReference>
<evidence type="ECO:0000313" key="3">
    <source>
        <dbReference type="EMBL" id="TXN37914.1"/>
    </source>
</evidence>
<dbReference type="GO" id="GO:0032787">
    <property type="term" value="P:monocarboxylic acid metabolic process"/>
    <property type="evidence" value="ECO:0007669"/>
    <property type="project" value="UniProtKB-ARBA"/>
</dbReference>
<dbReference type="InterPro" id="IPR020904">
    <property type="entry name" value="Sc_DH/Rdtase_CS"/>
</dbReference>
<dbReference type="Gene3D" id="3.40.50.720">
    <property type="entry name" value="NAD(P)-binding Rossmann-like Domain"/>
    <property type="match status" value="1"/>
</dbReference>
<proteinExistence type="inferred from homology"/>
<dbReference type="PANTHER" id="PTHR42879">
    <property type="entry name" value="3-OXOACYL-(ACYL-CARRIER-PROTEIN) REDUCTASE"/>
    <property type="match status" value="1"/>
</dbReference>